<dbReference type="GO" id="GO:0008270">
    <property type="term" value="F:zinc ion binding"/>
    <property type="evidence" value="ECO:0007669"/>
    <property type="project" value="UniProtKB-KW"/>
</dbReference>
<dbReference type="AlphaFoldDB" id="A0ABD0SY20"/>
<accession>A0ABD0SY20</accession>
<gene>
    <name evidence="7" type="ORF">ABMA28_002790</name>
</gene>
<dbReference type="PROSITE" id="PS50950">
    <property type="entry name" value="ZF_THAP"/>
    <property type="match status" value="1"/>
</dbReference>
<dbReference type="Pfam" id="PF05485">
    <property type="entry name" value="THAP"/>
    <property type="match status" value="1"/>
</dbReference>
<feature type="domain" description="THAP-type" evidence="6">
    <location>
        <begin position="1"/>
        <end position="86"/>
    </location>
</feature>
<reference evidence="7 8" key="1">
    <citation type="submission" date="2024-06" db="EMBL/GenBank/DDBJ databases">
        <title>A chromosome-level genome assembly of beet webworm, Loxostege sticticalis.</title>
        <authorList>
            <person name="Zhang Y."/>
        </authorList>
    </citation>
    <scope>NUCLEOTIDE SEQUENCE [LARGE SCALE GENOMIC DNA]</scope>
    <source>
        <strain evidence="7">AQ028</strain>
        <tissue evidence="7">Male pupae</tissue>
    </source>
</reference>
<organism evidence="7 8">
    <name type="scientific">Loxostege sticticalis</name>
    <name type="common">Beet webworm moth</name>
    <dbReference type="NCBI Taxonomy" id="481309"/>
    <lineage>
        <taxon>Eukaryota</taxon>
        <taxon>Metazoa</taxon>
        <taxon>Ecdysozoa</taxon>
        <taxon>Arthropoda</taxon>
        <taxon>Hexapoda</taxon>
        <taxon>Insecta</taxon>
        <taxon>Pterygota</taxon>
        <taxon>Neoptera</taxon>
        <taxon>Endopterygota</taxon>
        <taxon>Lepidoptera</taxon>
        <taxon>Glossata</taxon>
        <taxon>Ditrysia</taxon>
        <taxon>Pyraloidea</taxon>
        <taxon>Crambidae</taxon>
        <taxon>Pyraustinae</taxon>
        <taxon>Loxostege</taxon>
    </lineage>
</organism>
<dbReference type="InterPro" id="IPR006612">
    <property type="entry name" value="THAP_Znf"/>
</dbReference>
<evidence type="ECO:0000313" key="7">
    <source>
        <dbReference type="EMBL" id="KAL0830653.1"/>
    </source>
</evidence>
<protein>
    <recommendedName>
        <fullName evidence="6">THAP-type domain-containing protein</fullName>
    </recommendedName>
</protein>
<evidence type="ECO:0000256" key="5">
    <source>
        <dbReference type="PROSITE-ProRule" id="PRU00309"/>
    </source>
</evidence>
<proteinExistence type="predicted"/>
<keyword evidence="2 5" id="KW-0863">Zinc-finger</keyword>
<dbReference type="SMART" id="SM00980">
    <property type="entry name" value="THAP"/>
    <property type="match status" value="1"/>
</dbReference>
<keyword evidence="3" id="KW-0862">Zinc</keyword>
<keyword evidence="1" id="KW-0479">Metal-binding</keyword>
<comment type="caution">
    <text evidence="7">The sequence shown here is derived from an EMBL/GenBank/DDBJ whole genome shotgun (WGS) entry which is preliminary data.</text>
</comment>
<dbReference type="Proteomes" id="UP001549921">
    <property type="component" value="Unassembled WGS sequence"/>
</dbReference>
<dbReference type="EMBL" id="JBEDNZ010000013">
    <property type="protein sequence ID" value="KAL0830653.1"/>
    <property type="molecule type" value="Genomic_DNA"/>
</dbReference>
<evidence type="ECO:0000259" key="6">
    <source>
        <dbReference type="PROSITE" id="PS50950"/>
    </source>
</evidence>
<evidence type="ECO:0000256" key="4">
    <source>
        <dbReference type="ARBA" id="ARBA00023125"/>
    </source>
</evidence>
<keyword evidence="4 5" id="KW-0238">DNA-binding</keyword>
<evidence type="ECO:0000256" key="2">
    <source>
        <dbReference type="ARBA" id="ARBA00022771"/>
    </source>
</evidence>
<evidence type="ECO:0000256" key="1">
    <source>
        <dbReference type="ARBA" id="ARBA00022723"/>
    </source>
</evidence>
<evidence type="ECO:0000313" key="8">
    <source>
        <dbReference type="Proteomes" id="UP001549921"/>
    </source>
</evidence>
<sequence length="127" mass="14782">MNHRKSCEICNIYYSSETYQGKMFMACFPANKDRCKLWVKLVGKKDLAKLPIAKLRRKYICANHFSFNHFNRDNSKLIKSAFPSLNLSRPPLEDHLLENFPTPFGKITGTNNTFSSLLFEKCRFVPL</sequence>
<evidence type="ECO:0000256" key="3">
    <source>
        <dbReference type="ARBA" id="ARBA00022833"/>
    </source>
</evidence>
<dbReference type="SUPFAM" id="SSF57716">
    <property type="entry name" value="Glucocorticoid receptor-like (DNA-binding domain)"/>
    <property type="match status" value="1"/>
</dbReference>
<name>A0ABD0SY20_LOXSC</name>
<dbReference type="GO" id="GO:0003677">
    <property type="term" value="F:DNA binding"/>
    <property type="evidence" value="ECO:0007669"/>
    <property type="project" value="UniProtKB-UniRule"/>
</dbReference>